<evidence type="ECO:0000256" key="2">
    <source>
        <dbReference type="SAM" id="Phobius"/>
    </source>
</evidence>
<dbReference type="AlphaFoldDB" id="A0A193C7W3"/>
<dbReference type="Proteomes" id="UP000093695">
    <property type="component" value="Chromosome"/>
</dbReference>
<dbReference type="KEGG" id="aori:SD37_35760"/>
<keyword evidence="4" id="KW-1185">Reference proteome</keyword>
<feature type="region of interest" description="Disordered" evidence="1">
    <location>
        <begin position="1"/>
        <end position="23"/>
    </location>
</feature>
<dbReference type="RefSeq" id="WP_044854653.1">
    <property type="nucleotide sequence ID" value="NZ_CP016174.1"/>
</dbReference>
<protein>
    <submittedName>
        <fullName evidence="3">Uncharacterized protein</fullName>
    </submittedName>
</protein>
<feature type="transmembrane region" description="Helical" evidence="2">
    <location>
        <begin position="36"/>
        <end position="59"/>
    </location>
</feature>
<keyword evidence="2" id="KW-1133">Transmembrane helix</keyword>
<evidence type="ECO:0000256" key="1">
    <source>
        <dbReference type="SAM" id="MobiDB-lite"/>
    </source>
</evidence>
<reference evidence="3 4" key="1">
    <citation type="journal article" date="2015" name="Genome Announc.">
        <title>Draft Genome Sequence of Norvancomycin-Producing Strain Amycolatopsis orientalis CPCC200066.</title>
        <authorList>
            <person name="Lei X."/>
            <person name="Yuan F."/>
            <person name="Shi Y."/>
            <person name="Li X."/>
            <person name="Wang L."/>
            <person name="Hong B."/>
        </authorList>
    </citation>
    <scope>NUCLEOTIDE SEQUENCE [LARGE SCALE GENOMIC DNA]</scope>
    <source>
        <strain evidence="3 4">B-37</strain>
    </source>
</reference>
<evidence type="ECO:0000313" key="4">
    <source>
        <dbReference type="Proteomes" id="UP000093695"/>
    </source>
</evidence>
<dbReference type="STRING" id="31958.SD37_35760"/>
<keyword evidence="2" id="KW-0472">Membrane</keyword>
<sequence>MSSPDTEQLATTPLPVGSGESTVPERRRFWRGLTGSLAAGMVVLATCVLVIAGICLFTAAPGPGPLMLIGHPVAAVLAVLAQRTADARNGRVAGFAGLGVVVSVTAALSLFWWS</sequence>
<gene>
    <name evidence="3" type="ORF">SD37_35760</name>
</gene>
<evidence type="ECO:0000313" key="3">
    <source>
        <dbReference type="EMBL" id="ANN20415.1"/>
    </source>
</evidence>
<organism evidence="3 4">
    <name type="scientific">Amycolatopsis orientalis</name>
    <name type="common">Nocardia orientalis</name>
    <dbReference type="NCBI Taxonomy" id="31958"/>
    <lineage>
        <taxon>Bacteria</taxon>
        <taxon>Bacillati</taxon>
        <taxon>Actinomycetota</taxon>
        <taxon>Actinomycetes</taxon>
        <taxon>Pseudonocardiales</taxon>
        <taxon>Pseudonocardiaceae</taxon>
        <taxon>Amycolatopsis</taxon>
    </lineage>
</organism>
<accession>A0A193C7W3</accession>
<feature type="transmembrane region" description="Helical" evidence="2">
    <location>
        <begin position="93"/>
        <end position="113"/>
    </location>
</feature>
<dbReference type="EMBL" id="CP016174">
    <property type="protein sequence ID" value="ANN20415.1"/>
    <property type="molecule type" value="Genomic_DNA"/>
</dbReference>
<feature type="transmembrane region" description="Helical" evidence="2">
    <location>
        <begin position="65"/>
        <end position="81"/>
    </location>
</feature>
<feature type="compositionally biased region" description="Polar residues" evidence="1">
    <location>
        <begin position="1"/>
        <end position="11"/>
    </location>
</feature>
<name>A0A193C7W3_AMYOR</name>
<proteinExistence type="predicted"/>
<dbReference type="eggNOG" id="ENOG502ZCXR">
    <property type="taxonomic scope" value="Bacteria"/>
</dbReference>
<keyword evidence="2" id="KW-0812">Transmembrane</keyword>